<dbReference type="EMBL" id="AP023368">
    <property type="protein sequence ID" value="BCK01051.1"/>
    <property type="molecule type" value="Genomic_DNA"/>
</dbReference>
<evidence type="ECO:0000259" key="2">
    <source>
        <dbReference type="Pfam" id="PF08241"/>
    </source>
</evidence>
<evidence type="ECO:0000313" key="4">
    <source>
        <dbReference type="Proteomes" id="UP000515703"/>
    </source>
</evidence>
<dbReference type="SUPFAM" id="SSF53335">
    <property type="entry name" value="S-adenosyl-L-methionine-dependent methyltransferases"/>
    <property type="match status" value="1"/>
</dbReference>
<feature type="transmembrane region" description="Helical" evidence="1">
    <location>
        <begin position="12"/>
        <end position="31"/>
    </location>
</feature>
<dbReference type="PANTHER" id="PTHR45277">
    <property type="entry name" value="EXPRESSED PROTEIN"/>
    <property type="match status" value="1"/>
</dbReference>
<dbReference type="InterPro" id="IPR029063">
    <property type="entry name" value="SAM-dependent_MTases_sf"/>
</dbReference>
<keyword evidence="1" id="KW-0472">Membrane</keyword>
<protein>
    <submittedName>
        <fullName evidence="3">Type 11 methyltransferase</fullName>
    </submittedName>
</protein>
<feature type="transmembrane region" description="Helical" evidence="1">
    <location>
        <begin position="37"/>
        <end position="54"/>
    </location>
</feature>
<feature type="domain" description="Methyltransferase type 11" evidence="2">
    <location>
        <begin position="80"/>
        <end position="188"/>
    </location>
</feature>
<dbReference type="AlphaFoldDB" id="A0A7I8DRJ4"/>
<dbReference type="Pfam" id="PF08241">
    <property type="entry name" value="Methyltransf_11"/>
    <property type="match status" value="1"/>
</dbReference>
<proteinExistence type="predicted"/>
<keyword evidence="3" id="KW-0489">Methyltransferase</keyword>
<dbReference type="GO" id="GO:0032259">
    <property type="term" value="P:methylation"/>
    <property type="evidence" value="ECO:0007669"/>
    <property type="project" value="UniProtKB-KW"/>
</dbReference>
<gene>
    <name evidence="3" type="ORF">bsdcttw_40910</name>
</gene>
<keyword evidence="1" id="KW-1133">Transmembrane helix</keyword>
<reference evidence="3 4" key="1">
    <citation type="submission" date="2020-08" db="EMBL/GenBank/DDBJ databases">
        <title>Draft genome sequencing of an Anaerocolumna strain isolated from anoxic soil subjected to BSD treatment.</title>
        <authorList>
            <person name="Uek A."/>
            <person name="Tonouchi A."/>
        </authorList>
    </citation>
    <scope>NUCLEOTIDE SEQUENCE [LARGE SCALE GENOMIC DNA]</scope>
    <source>
        <strain evidence="3 4">CTTW</strain>
    </source>
</reference>
<accession>A0A7I8DRJ4</accession>
<dbReference type="Gene3D" id="3.40.50.150">
    <property type="entry name" value="Vaccinia Virus protein VP39"/>
    <property type="match status" value="1"/>
</dbReference>
<dbReference type="CDD" id="cd02440">
    <property type="entry name" value="AdoMet_MTases"/>
    <property type="match status" value="1"/>
</dbReference>
<dbReference type="Proteomes" id="UP000515703">
    <property type="component" value="Chromosome"/>
</dbReference>
<dbReference type="InterPro" id="IPR013216">
    <property type="entry name" value="Methyltransf_11"/>
</dbReference>
<dbReference type="KEGG" id="acht:bsdcttw_40910"/>
<organism evidence="3 4">
    <name type="scientific">Anaerocolumna chitinilytica</name>
    <dbReference type="NCBI Taxonomy" id="1727145"/>
    <lineage>
        <taxon>Bacteria</taxon>
        <taxon>Bacillati</taxon>
        <taxon>Bacillota</taxon>
        <taxon>Clostridia</taxon>
        <taxon>Lachnospirales</taxon>
        <taxon>Lachnospiraceae</taxon>
        <taxon>Anaerocolumna</taxon>
    </lineage>
</organism>
<name>A0A7I8DRJ4_9FIRM</name>
<dbReference type="RefSeq" id="WP_185256662.1">
    <property type="nucleotide sequence ID" value="NZ_AP023368.1"/>
</dbReference>
<keyword evidence="4" id="KW-1185">Reference proteome</keyword>
<dbReference type="PANTHER" id="PTHR45277:SF1">
    <property type="entry name" value="EXPRESSED PROTEIN"/>
    <property type="match status" value="1"/>
</dbReference>
<keyword evidence="3" id="KW-0808">Transferase</keyword>
<dbReference type="GO" id="GO:0008757">
    <property type="term" value="F:S-adenosylmethionine-dependent methyltransferase activity"/>
    <property type="evidence" value="ECO:0007669"/>
    <property type="project" value="InterPro"/>
</dbReference>
<keyword evidence="1" id="KW-0812">Transmembrane</keyword>
<reference evidence="3 4" key="2">
    <citation type="submission" date="2020-08" db="EMBL/GenBank/DDBJ databases">
        <authorList>
            <person name="Ueki A."/>
            <person name="Tonouchi A."/>
        </authorList>
    </citation>
    <scope>NUCLEOTIDE SEQUENCE [LARGE SCALE GENOMIC DNA]</scope>
    <source>
        <strain evidence="3 4">CTTW</strain>
    </source>
</reference>
<evidence type="ECO:0000313" key="3">
    <source>
        <dbReference type="EMBL" id="BCK01051.1"/>
    </source>
</evidence>
<sequence>MKKGKYGLDAPAIVIGYITSGVLLTLMEVIYFSSESWILYFGCLCLVIGSYMIYSSRIGKYKMRERIIQKLCITGDEISLDVGCGRGLLLNGVASKLNTGKVYGVDIWSVRDESGNNYNTTMQNARIEGTESKVEVINSDMRNLPFTDSYFDIIVSSLAIHNLKNNDQREKALLEIARVAKKGCKLAILDIAHINFYRNILSNNGFDIEYIERSVHIFPPSKVIYARKS</sequence>
<evidence type="ECO:0000256" key="1">
    <source>
        <dbReference type="SAM" id="Phobius"/>
    </source>
</evidence>